<accession>A0A2N9H0X7</accession>
<dbReference type="EMBL" id="OIVN01002641">
    <property type="protein sequence ID" value="SPD05289.1"/>
    <property type="molecule type" value="Genomic_DNA"/>
</dbReference>
<organism evidence="1">
    <name type="scientific">Fagus sylvatica</name>
    <name type="common">Beechnut</name>
    <dbReference type="NCBI Taxonomy" id="28930"/>
    <lineage>
        <taxon>Eukaryota</taxon>
        <taxon>Viridiplantae</taxon>
        <taxon>Streptophyta</taxon>
        <taxon>Embryophyta</taxon>
        <taxon>Tracheophyta</taxon>
        <taxon>Spermatophyta</taxon>
        <taxon>Magnoliopsida</taxon>
        <taxon>eudicotyledons</taxon>
        <taxon>Gunneridae</taxon>
        <taxon>Pentapetalae</taxon>
        <taxon>rosids</taxon>
        <taxon>fabids</taxon>
        <taxon>Fagales</taxon>
        <taxon>Fagaceae</taxon>
        <taxon>Fagus</taxon>
    </lineage>
</organism>
<proteinExistence type="predicted"/>
<evidence type="ECO:0000313" key="1">
    <source>
        <dbReference type="EMBL" id="SPD05289.1"/>
    </source>
</evidence>
<dbReference type="AlphaFoldDB" id="A0A2N9H0X7"/>
<protein>
    <submittedName>
        <fullName evidence="1">Uncharacterized protein</fullName>
    </submittedName>
</protein>
<reference evidence="1" key="1">
    <citation type="submission" date="2018-02" db="EMBL/GenBank/DDBJ databases">
        <authorList>
            <person name="Cohen D.B."/>
            <person name="Kent A.D."/>
        </authorList>
    </citation>
    <scope>NUCLEOTIDE SEQUENCE</scope>
</reference>
<name>A0A2N9H0X7_FAGSY</name>
<sequence length="46" mass="4767">MSGGHQVWGFLPVRVSSDYPTLGGLLGWDQGFKPAAVPDIGCCGCS</sequence>
<gene>
    <name evidence="1" type="ORF">FSB_LOCUS33171</name>
</gene>